<organism evidence="2 3">
    <name type="scientific">Thalictrum thalictroides</name>
    <name type="common">Rue-anemone</name>
    <name type="synonym">Anemone thalictroides</name>
    <dbReference type="NCBI Taxonomy" id="46969"/>
    <lineage>
        <taxon>Eukaryota</taxon>
        <taxon>Viridiplantae</taxon>
        <taxon>Streptophyta</taxon>
        <taxon>Embryophyta</taxon>
        <taxon>Tracheophyta</taxon>
        <taxon>Spermatophyta</taxon>
        <taxon>Magnoliopsida</taxon>
        <taxon>Ranunculales</taxon>
        <taxon>Ranunculaceae</taxon>
        <taxon>Thalictroideae</taxon>
        <taxon>Thalictrum</taxon>
    </lineage>
</organism>
<accession>A0A7J6WBH6</accession>
<proteinExistence type="predicted"/>
<evidence type="ECO:0000256" key="1">
    <source>
        <dbReference type="SAM" id="Coils"/>
    </source>
</evidence>
<dbReference type="EMBL" id="JABWDY010018400">
    <property type="protein sequence ID" value="KAF5194681.1"/>
    <property type="molecule type" value="Genomic_DNA"/>
</dbReference>
<dbReference type="Proteomes" id="UP000554482">
    <property type="component" value="Unassembled WGS sequence"/>
</dbReference>
<sequence>KQSGKESGINFGRLIDQECSKLRTTKEVEEWVGGVIGPLANQMGLSSTMGDVAVKSFFLKLGYAKVKERQKKELNDDEREIKNYEQCNAELVATT</sequence>
<gene>
    <name evidence="2" type="ORF">FRX31_015731</name>
</gene>
<evidence type="ECO:0000313" key="3">
    <source>
        <dbReference type="Proteomes" id="UP000554482"/>
    </source>
</evidence>
<feature type="non-terminal residue" evidence="2">
    <location>
        <position position="1"/>
    </location>
</feature>
<feature type="coiled-coil region" evidence="1">
    <location>
        <begin position="67"/>
        <end position="94"/>
    </location>
</feature>
<evidence type="ECO:0000313" key="2">
    <source>
        <dbReference type="EMBL" id="KAF5194681.1"/>
    </source>
</evidence>
<dbReference type="AlphaFoldDB" id="A0A7J6WBH6"/>
<keyword evidence="3" id="KW-1185">Reference proteome</keyword>
<comment type="caution">
    <text evidence="2">The sequence shown here is derived from an EMBL/GenBank/DDBJ whole genome shotgun (WGS) entry which is preliminary data.</text>
</comment>
<reference evidence="2 3" key="1">
    <citation type="submission" date="2020-06" db="EMBL/GenBank/DDBJ databases">
        <title>Transcriptomic and genomic resources for Thalictrum thalictroides and T. hernandezii: Facilitating candidate gene discovery in an emerging model plant lineage.</title>
        <authorList>
            <person name="Arias T."/>
            <person name="Riano-Pachon D.M."/>
            <person name="Di Stilio V.S."/>
        </authorList>
    </citation>
    <scope>NUCLEOTIDE SEQUENCE [LARGE SCALE GENOMIC DNA]</scope>
    <source>
        <strain evidence="3">cv. WT478/WT964</strain>
        <tissue evidence="2">Leaves</tissue>
    </source>
</reference>
<protein>
    <submittedName>
        <fullName evidence="2">Uncharacterized protein</fullName>
    </submittedName>
</protein>
<name>A0A7J6WBH6_THATH</name>
<keyword evidence="1" id="KW-0175">Coiled coil</keyword>